<feature type="compositionally biased region" description="Basic and acidic residues" evidence="1">
    <location>
        <begin position="18"/>
        <end position="47"/>
    </location>
</feature>
<feature type="region of interest" description="Disordered" evidence="1">
    <location>
        <begin position="1"/>
        <end position="77"/>
    </location>
</feature>
<dbReference type="AlphaFoldDB" id="A0A9Q3I0V5"/>
<evidence type="ECO:0000313" key="3">
    <source>
        <dbReference type="Proteomes" id="UP000765509"/>
    </source>
</evidence>
<comment type="caution">
    <text evidence="2">The sequence shown here is derived from an EMBL/GenBank/DDBJ whole genome shotgun (WGS) entry which is preliminary data.</text>
</comment>
<keyword evidence="3" id="KW-1185">Reference proteome</keyword>
<name>A0A9Q3I0V5_9BASI</name>
<organism evidence="2 3">
    <name type="scientific">Austropuccinia psidii MF-1</name>
    <dbReference type="NCBI Taxonomy" id="1389203"/>
    <lineage>
        <taxon>Eukaryota</taxon>
        <taxon>Fungi</taxon>
        <taxon>Dikarya</taxon>
        <taxon>Basidiomycota</taxon>
        <taxon>Pucciniomycotina</taxon>
        <taxon>Pucciniomycetes</taxon>
        <taxon>Pucciniales</taxon>
        <taxon>Sphaerophragmiaceae</taxon>
        <taxon>Austropuccinia</taxon>
    </lineage>
</organism>
<sequence>MQNSPKIMTNHPAGLENQPHHLDEHIEHDLPNRLSEEFDEINQKIEESTDVSNIKSKPEGQHESKQTQPPVQSTVEHDSKQFVEAMRHELENDGNNEDDDQMARSEVCSEKDDNCAKEELEEGECSGEYSIIKNDFPTLTVELEEGECDESELTTHHSQQHRLTDGGGSAMDFYSYDYQANQPIRFELYPRPPQQSCHAGLHFSGSAGSTGVGGMGSSCAPTHIYDIPSSSYLPFPVQVPVPAPQQRHQKQEQGQMRDFWMTTT</sequence>
<feature type="region of interest" description="Disordered" evidence="1">
    <location>
        <begin position="242"/>
        <end position="264"/>
    </location>
</feature>
<dbReference type="EMBL" id="AVOT02030142">
    <property type="protein sequence ID" value="MBW0523257.1"/>
    <property type="molecule type" value="Genomic_DNA"/>
</dbReference>
<evidence type="ECO:0000313" key="2">
    <source>
        <dbReference type="EMBL" id="MBW0523257.1"/>
    </source>
</evidence>
<gene>
    <name evidence="2" type="ORF">O181_062972</name>
</gene>
<proteinExistence type="predicted"/>
<accession>A0A9Q3I0V5</accession>
<reference evidence="2" key="1">
    <citation type="submission" date="2021-03" db="EMBL/GenBank/DDBJ databases">
        <title>Draft genome sequence of rust myrtle Austropuccinia psidii MF-1, a brazilian biotype.</title>
        <authorList>
            <person name="Quecine M.C."/>
            <person name="Pachon D.M.R."/>
            <person name="Bonatelli M.L."/>
            <person name="Correr F.H."/>
            <person name="Franceschini L.M."/>
            <person name="Leite T.F."/>
            <person name="Margarido G.R.A."/>
            <person name="Almeida C.A."/>
            <person name="Ferrarezi J.A."/>
            <person name="Labate C.A."/>
        </authorList>
    </citation>
    <scope>NUCLEOTIDE SEQUENCE</scope>
    <source>
        <strain evidence="2">MF-1</strain>
    </source>
</reference>
<feature type="compositionally biased region" description="Basic and acidic residues" evidence="1">
    <location>
        <begin position="101"/>
        <end position="110"/>
    </location>
</feature>
<evidence type="ECO:0000256" key="1">
    <source>
        <dbReference type="SAM" id="MobiDB-lite"/>
    </source>
</evidence>
<protein>
    <submittedName>
        <fullName evidence="2">Uncharacterized protein</fullName>
    </submittedName>
</protein>
<feature type="region of interest" description="Disordered" evidence="1">
    <location>
        <begin position="91"/>
        <end position="110"/>
    </location>
</feature>
<feature type="compositionally biased region" description="Basic and acidic residues" evidence="1">
    <location>
        <begin position="56"/>
        <end position="65"/>
    </location>
</feature>
<dbReference type="Proteomes" id="UP000765509">
    <property type="component" value="Unassembled WGS sequence"/>
</dbReference>